<keyword evidence="1" id="KW-0472">Membrane</keyword>
<feature type="transmembrane region" description="Helical" evidence="1">
    <location>
        <begin position="20"/>
        <end position="38"/>
    </location>
</feature>
<evidence type="ECO:0000313" key="2">
    <source>
        <dbReference type="EMBL" id="MCP8969320.1"/>
    </source>
</evidence>
<dbReference type="Proteomes" id="UP001156102">
    <property type="component" value="Unassembled WGS sequence"/>
</dbReference>
<reference evidence="2" key="1">
    <citation type="submission" date="2022-07" db="EMBL/GenBank/DDBJ databases">
        <authorList>
            <person name="Li W.-J."/>
            <person name="Deng Q.-Q."/>
        </authorList>
    </citation>
    <scope>NUCLEOTIDE SEQUENCE</scope>
    <source>
        <strain evidence="2">SYSU M60031</strain>
    </source>
</reference>
<protein>
    <submittedName>
        <fullName evidence="2">Flp family type IVb pilin</fullName>
    </submittedName>
</protein>
<sequence length="59" mass="6031">MLERVKHLVADEEGQGMAEYGLILALVAVVAAAALTPLGTGIKAKFNEVVTKLGGTPAP</sequence>
<proteinExistence type="predicted"/>
<organism evidence="2 3">
    <name type="scientific">Ectobacillus ponti</name>
    <dbReference type="NCBI Taxonomy" id="2961894"/>
    <lineage>
        <taxon>Bacteria</taxon>
        <taxon>Bacillati</taxon>
        <taxon>Bacillota</taxon>
        <taxon>Bacilli</taxon>
        <taxon>Bacillales</taxon>
        <taxon>Bacillaceae</taxon>
        <taxon>Ectobacillus</taxon>
    </lineage>
</organism>
<comment type="caution">
    <text evidence="2">The sequence shown here is derived from an EMBL/GenBank/DDBJ whole genome shotgun (WGS) entry which is preliminary data.</text>
</comment>
<dbReference type="EMBL" id="JANCLT010000005">
    <property type="protein sequence ID" value="MCP8969320.1"/>
    <property type="molecule type" value="Genomic_DNA"/>
</dbReference>
<name>A0AA41X9F9_9BACI</name>
<dbReference type="Pfam" id="PF04964">
    <property type="entry name" value="Flp_Fap"/>
    <property type="match status" value="1"/>
</dbReference>
<accession>A0AA41X9F9</accession>
<keyword evidence="1" id="KW-0812">Transmembrane</keyword>
<dbReference type="InterPro" id="IPR007047">
    <property type="entry name" value="Flp_Fap"/>
</dbReference>
<keyword evidence="3" id="KW-1185">Reference proteome</keyword>
<dbReference type="RefSeq" id="WP_254759228.1">
    <property type="nucleotide sequence ID" value="NZ_JANCLT010000005.1"/>
</dbReference>
<dbReference type="AlphaFoldDB" id="A0AA41X9F9"/>
<gene>
    <name evidence="2" type="ORF">NK662_12295</name>
</gene>
<evidence type="ECO:0000313" key="3">
    <source>
        <dbReference type="Proteomes" id="UP001156102"/>
    </source>
</evidence>
<keyword evidence="1" id="KW-1133">Transmembrane helix</keyword>
<evidence type="ECO:0000256" key="1">
    <source>
        <dbReference type="SAM" id="Phobius"/>
    </source>
</evidence>